<evidence type="ECO:0000313" key="2">
    <source>
        <dbReference type="EMBL" id="CAJ0723513.1"/>
    </source>
</evidence>
<gene>
    <name evidence="2" type="ORF">R38712_02037</name>
</gene>
<sequence length="355" mass="37467">MADCYSPITAPIPDSCPRTHATSMTQPSIAIVGAGIAGVACANALAAEGIATTVYERAGGVGGRLATTVLPESAPAYAFDHGAQSFNVRSEVFRRAVDAAGRQGSVLPWPARWGHRTVDGLEADSRDEARYVGLPGMGALVRSLAAPLDVRFGRAVTRVTHDGRRWTIERNGTDAAHADFLALALPAPELPALFHGATPASLQEAIAPVHYAPCWALMMGFAQPLGLPYDGIRIDDDMLAWAARDNTKPGRVMVDESWVVHASPGWSAAHANDSPEQALHAMHARFAEAFPGTPEPDLMAVHLWPHALVEQSAGMPCHWDAAARLGACGDWCEGPRVEAAFLSGVALAAKIAEAL</sequence>
<dbReference type="Pfam" id="PF01593">
    <property type="entry name" value="Amino_oxidase"/>
    <property type="match status" value="1"/>
</dbReference>
<name>A0ABM9ILX9_RALPI</name>
<keyword evidence="2" id="KW-0560">Oxidoreductase</keyword>
<dbReference type="SUPFAM" id="SSF51905">
    <property type="entry name" value="FAD/NAD(P)-binding domain"/>
    <property type="match status" value="1"/>
</dbReference>
<dbReference type="Pfam" id="PF13450">
    <property type="entry name" value="NAD_binding_8"/>
    <property type="match status" value="1"/>
</dbReference>
<accession>A0ABM9ILX9</accession>
<comment type="caution">
    <text evidence="2">The sequence shown here is derived from an EMBL/GenBank/DDBJ whole genome shotgun (WGS) entry which is preliminary data.</text>
</comment>
<dbReference type="EC" id="1.6.3.5" evidence="2"/>
<dbReference type="PRINTS" id="PR00419">
    <property type="entry name" value="ADXRDTASE"/>
</dbReference>
<dbReference type="PANTHER" id="PTHR16128:SF5">
    <property type="entry name" value="FAD_NAD(P)-BINDING OXIDOREDUCTASE FAMILY PROTEIN"/>
    <property type="match status" value="1"/>
</dbReference>
<dbReference type="EMBL" id="CATWFT010000004">
    <property type="protein sequence ID" value="CAJ0723513.1"/>
    <property type="molecule type" value="Genomic_DNA"/>
</dbReference>
<protein>
    <submittedName>
        <fullName evidence="2">Renalase</fullName>
        <ecNumber evidence="2">1.6.3.5</ecNumber>
    </submittedName>
</protein>
<proteinExistence type="predicted"/>
<dbReference type="Proteomes" id="UP001189303">
    <property type="component" value="Unassembled WGS sequence"/>
</dbReference>
<dbReference type="Gene3D" id="3.90.660.10">
    <property type="match status" value="1"/>
</dbReference>
<evidence type="ECO:0000313" key="3">
    <source>
        <dbReference type="Proteomes" id="UP001189303"/>
    </source>
</evidence>
<dbReference type="Gene3D" id="3.50.50.60">
    <property type="entry name" value="FAD/NAD(P)-binding domain"/>
    <property type="match status" value="1"/>
</dbReference>
<keyword evidence="3" id="KW-1185">Reference proteome</keyword>
<dbReference type="PANTHER" id="PTHR16128">
    <property type="entry name" value="FAD/NAD(P)-BINDING OXIDOREDUCTASE FAMILY PROTEIN"/>
    <property type="match status" value="1"/>
</dbReference>
<feature type="domain" description="Amine oxidase" evidence="1">
    <location>
        <begin position="132"/>
        <end position="308"/>
    </location>
</feature>
<reference evidence="2 3" key="1">
    <citation type="submission" date="2023-07" db="EMBL/GenBank/DDBJ databases">
        <authorList>
            <person name="Peeters C."/>
        </authorList>
    </citation>
    <scope>NUCLEOTIDE SEQUENCE [LARGE SCALE GENOMIC DNA]</scope>
    <source>
        <strain evidence="2 3">R-38712</strain>
    </source>
</reference>
<dbReference type="InterPro" id="IPR002937">
    <property type="entry name" value="Amino_oxidase"/>
</dbReference>
<dbReference type="InterPro" id="IPR036188">
    <property type="entry name" value="FAD/NAD-bd_sf"/>
</dbReference>
<organism evidence="2 3">
    <name type="scientific">Ralstonia pickettii</name>
    <name type="common">Burkholderia pickettii</name>
    <dbReference type="NCBI Taxonomy" id="329"/>
    <lineage>
        <taxon>Bacteria</taxon>
        <taxon>Pseudomonadati</taxon>
        <taxon>Pseudomonadota</taxon>
        <taxon>Betaproteobacteria</taxon>
        <taxon>Burkholderiales</taxon>
        <taxon>Burkholderiaceae</taxon>
        <taxon>Ralstonia</taxon>
    </lineage>
</organism>
<evidence type="ECO:0000259" key="1">
    <source>
        <dbReference type="Pfam" id="PF01593"/>
    </source>
</evidence>
<dbReference type="GO" id="GO:0016491">
    <property type="term" value="F:oxidoreductase activity"/>
    <property type="evidence" value="ECO:0007669"/>
    <property type="project" value="UniProtKB-KW"/>
</dbReference>